<comment type="caution">
    <text evidence="9">The sequence shown here is derived from an EMBL/GenBank/DDBJ whole genome shotgun (WGS) entry which is preliminary data.</text>
</comment>
<evidence type="ECO:0000256" key="7">
    <source>
        <dbReference type="RuleBase" id="RU363032"/>
    </source>
</evidence>
<reference evidence="9 10" key="1">
    <citation type="journal article" date="2019" name="Int. J. Syst. Evol. Microbiol.">
        <title>The Global Catalogue of Microorganisms (GCM) 10K type strain sequencing project: providing services to taxonomists for standard genome sequencing and annotation.</title>
        <authorList>
            <consortium name="The Broad Institute Genomics Platform"/>
            <consortium name="The Broad Institute Genome Sequencing Center for Infectious Disease"/>
            <person name="Wu L."/>
            <person name="Ma J."/>
        </authorList>
    </citation>
    <scope>NUCLEOTIDE SEQUENCE [LARGE SCALE GENOMIC DNA]</scope>
    <source>
        <strain evidence="9 10">JCM 16082</strain>
    </source>
</reference>
<dbReference type="Proteomes" id="UP001500507">
    <property type="component" value="Unassembled WGS sequence"/>
</dbReference>
<keyword evidence="2 7" id="KW-0813">Transport</keyword>
<evidence type="ECO:0000256" key="4">
    <source>
        <dbReference type="ARBA" id="ARBA00022692"/>
    </source>
</evidence>
<keyword evidence="3" id="KW-1003">Cell membrane</keyword>
<gene>
    <name evidence="9" type="ORF">GCM10009117_16670</name>
</gene>
<dbReference type="Gene3D" id="1.10.3720.10">
    <property type="entry name" value="MetI-like"/>
    <property type="match status" value="1"/>
</dbReference>
<evidence type="ECO:0000256" key="1">
    <source>
        <dbReference type="ARBA" id="ARBA00004651"/>
    </source>
</evidence>
<keyword evidence="6 7" id="KW-0472">Membrane</keyword>
<dbReference type="Pfam" id="PF00528">
    <property type="entry name" value="BPD_transp_1"/>
    <property type="match status" value="1"/>
</dbReference>
<evidence type="ECO:0000313" key="9">
    <source>
        <dbReference type="EMBL" id="GAA0872520.1"/>
    </source>
</evidence>
<feature type="transmembrane region" description="Helical" evidence="7">
    <location>
        <begin position="302"/>
        <end position="326"/>
    </location>
</feature>
<dbReference type="PROSITE" id="PS50928">
    <property type="entry name" value="ABC_TM1"/>
    <property type="match status" value="1"/>
</dbReference>
<evidence type="ECO:0000256" key="6">
    <source>
        <dbReference type="ARBA" id="ARBA00023136"/>
    </source>
</evidence>
<dbReference type="PANTHER" id="PTHR43386">
    <property type="entry name" value="OLIGOPEPTIDE TRANSPORT SYSTEM PERMEASE PROTEIN APPC"/>
    <property type="match status" value="1"/>
</dbReference>
<dbReference type="EMBL" id="BAAAFG010000015">
    <property type="protein sequence ID" value="GAA0872520.1"/>
    <property type="molecule type" value="Genomic_DNA"/>
</dbReference>
<comment type="similarity">
    <text evidence="7">Belongs to the binding-protein-dependent transport system permease family.</text>
</comment>
<dbReference type="CDD" id="cd06261">
    <property type="entry name" value="TM_PBP2"/>
    <property type="match status" value="1"/>
</dbReference>
<feature type="domain" description="ABC transmembrane type-1" evidence="8">
    <location>
        <begin position="133"/>
        <end position="323"/>
    </location>
</feature>
<evidence type="ECO:0000256" key="3">
    <source>
        <dbReference type="ARBA" id="ARBA00022475"/>
    </source>
</evidence>
<name>A0ABN1MHB9_9FLAO</name>
<evidence type="ECO:0000256" key="5">
    <source>
        <dbReference type="ARBA" id="ARBA00022989"/>
    </source>
</evidence>
<evidence type="ECO:0000256" key="2">
    <source>
        <dbReference type="ARBA" id="ARBA00022448"/>
    </source>
</evidence>
<accession>A0ABN1MHB9</accession>
<dbReference type="PANTHER" id="PTHR43386:SF25">
    <property type="entry name" value="PEPTIDE ABC TRANSPORTER PERMEASE PROTEIN"/>
    <property type="match status" value="1"/>
</dbReference>
<evidence type="ECO:0000313" key="10">
    <source>
        <dbReference type="Proteomes" id="UP001500507"/>
    </source>
</evidence>
<keyword evidence="10" id="KW-1185">Reference proteome</keyword>
<keyword evidence="4 7" id="KW-0812">Transmembrane</keyword>
<dbReference type="InterPro" id="IPR000515">
    <property type="entry name" value="MetI-like"/>
</dbReference>
<feature type="transmembrane region" description="Helical" evidence="7">
    <location>
        <begin position="168"/>
        <end position="192"/>
    </location>
</feature>
<sequence>MLALFAYILVPDDSPNANQMHLAINSKKPGFKVTMLNIPTGNEPEFSLLNLFTGTQNRFTEEPITSYKFSGDELIAMLYAEDGQGLEKNYPLAQFGKKLSTQEIESNFIEERTFILGTDKYGRDLLSRMLIGMRISLSIGFVAVLISLLIGITLGALAGYFGGKLDAAIMWLINVTWSIPTLLLVIAITLALGKGFWQVFIAVGLTMWVEVARVVRGQVLGVKELQYVTAARALGYGNYRIISKHILPNIMAPVIVISAANFAAAILIESGLSFLGIGAQPPMPSWGAMIKDHYSYIILGKAYLAIIPGLAIMSLVMAFMLIGNALRDALDVKS</sequence>
<dbReference type="InterPro" id="IPR050366">
    <property type="entry name" value="BP-dependent_transpt_permease"/>
</dbReference>
<organism evidence="9 10">
    <name type="scientific">Gangjinia marincola</name>
    <dbReference type="NCBI Taxonomy" id="578463"/>
    <lineage>
        <taxon>Bacteria</taxon>
        <taxon>Pseudomonadati</taxon>
        <taxon>Bacteroidota</taxon>
        <taxon>Flavobacteriia</taxon>
        <taxon>Flavobacteriales</taxon>
        <taxon>Flavobacteriaceae</taxon>
        <taxon>Gangjinia</taxon>
    </lineage>
</organism>
<dbReference type="InterPro" id="IPR035906">
    <property type="entry name" value="MetI-like_sf"/>
</dbReference>
<feature type="transmembrane region" description="Helical" evidence="7">
    <location>
        <begin position="135"/>
        <end position="162"/>
    </location>
</feature>
<keyword evidence="5 7" id="KW-1133">Transmembrane helix</keyword>
<feature type="transmembrane region" description="Helical" evidence="7">
    <location>
        <begin position="250"/>
        <end position="277"/>
    </location>
</feature>
<protein>
    <recommendedName>
        <fullName evidence="8">ABC transmembrane type-1 domain-containing protein</fullName>
    </recommendedName>
</protein>
<proteinExistence type="inferred from homology"/>
<evidence type="ECO:0000259" key="8">
    <source>
        <dbReference type="PROSITE" id="PS50928"/>
    </source>
</evidence>
<dbReference type="SUPFAM" id="SSF161098">
    <property type="entry name" value="MetI-like"/>
    <property type="match status" value="1"/>
</dbReference>
<comment type="subcellular location">
    <subcellularLocation>
        <location evidence="1 7">Cell membrane</location>
        <topology evidence="1 7">Multi-pass membrane protein</topology>
    </subcellularLocation>
</comment>